<dbReference type="InterPro" id="IPR025877">
    <property type="entry name" value="MobA-like_NTP_Trfase"/>
</dbReference>
<evidence type="ECO:0000256" key="6">
    <source>
        <dbReference type="ARBA" id="ARBA00048247"/>
    </source>
</evidence>
<feature type="domain" description="MobA-like NTP transferase" evidence="9">
    <location>
        <begin position="10"/>
        <end position="130"/>
    </location>
</feature>
<comment type="caution">
    <text evidence="10">The sequence shown here is derived from an EMBL/GenBank/DDBJ whole genome shotgun (WGS) entry which is preliminary data.</text>
</comment>
<keyword evidence="3" id="KW-0808">Transferase</keyword>
<evidence type="ECO:0000256" key="8">
    <source>
        <dbReference type="ARBA" id="ARBA00049628"/>
    </source>
</evidence>
<gene>
    <name evidence="10" type="ORF">A2538_02475</name>
</gene>
<evidence type="ECO:0000259" key="9">
    <source>
        <dbReference type="Pfam" id="PF12804"/>
    </source>
</evidence>
<organism evidence="10 11">
    <name type="scientific">Candidatus Magasanikbacteria bacterium RIFOXYD2_FULL_41_14</name>
    <dbReference type="NCBI Taxonomy" id="1798709"/>
    <lineage>
        <taxon>Bacteria</taxon>
        <taxon>Candidatus Magasanikiibacteriota</taxon>
    </lineage>
</organism>
<dbReference type="Pfam" id="PF12804">
    <property type="entry name" value="NTP_transf_3"/>
    <property type="match status" value="1"/>
</dbReference>
<dbReference type="PANTHER" id="PTHR43584">
    <property type="entry name" value="NUCLEOTIDYL TRANSFERASE"/>
    <property type="match status" value="1"/>
</dbReference>
<dbReference type="Proteomes" id="UP000178254">
    <property type="component" value="Unassembled WGS sequence"/>
</dbReference>
<comment type="function">
    <text evidence="8">Catalyzes the last two sequential reactions in the de novo biosynthetic pathway for UDP-N-acetylglucosamine (UDP-GlcNAc). The C-terminal domain catalyzes the transfer of acetyl group from acetyl coenzyme A to glucosamine-1-phosphate (GlcN-1-P) to produce N-acetylglucosamine-1-phosphate (GlcNAc-1-P), which is converted into UDP-GlcNAc by the transfer of uridine 5-monophosphate (from uridine 5-triphosphate), a reaction catalyzed by the N-terminal domain.</text>
</comment>
<proteinExistence type="inferred from homology"/>
<evidence type="ECO:0000256" key="2">
    <source>
        <dbReference type="ARBA" id="ARBA00007947"/>
    </source>
</evidence>
<dbReference type="GO" id="GO:0003977">
    <property type="term" value="F:UDP-N-acetylglucosamine diphosphorylase activity"/>
    <property type="evidence" value="ECO:0007669"/>
    <property type="project" value="UniProtKB-EC"/>
</dbReference>
<sequence>MPIDFSNIGVVILAAGQGKRMKSHKLKVMHELHGRPLIDYVVSAVEKSGLAVKPVVVVNERDDSVQQYLGERAIYVTQTEQLGTGHALAQAQSLLKGKVKQVVVLYGDMPFVESESISKIAKNNIDNKSKITLMTVAVDEFSGWKGVFADYGRIIRSDVDNHIVGIVEKKDANTQQLEIKEINTGFFCFDEFWLWPHLQALQNNNNQAEYYLTDLVAMAMNEGVPVSSIAIDPREAVGVNSVEQLEKAEKLIS</sequence>
<dbReference type="SUPFAM" id="SSF53448">
    <property type="entry name" value="Nucleotide-diphospho-sugar transferases"/>
    <property type="match status" value="1"/>
</dbReference>
<evidence type="ECO:0000256" key="1">
    <source>
        <dbReference type="ARBA" id="ARBA00007707"/>
    </source>
</evidence>
<evidence type="ECO:0000256" key="7">
    <source>
        <dbReference type="ARBA" id="ARBA00048493"/>
    </source>
</evidence>
<comment type="catalytic activity">
    <reaction evidence="7">
        <text>N-acetyl-alpha-D-glucosamine 1-phosphate + UTP + H(+) = UDP-N-acetyl-alpha-D-glucosamine + diphosphate</text>
        <dbReference type="Rhea" id="RHEA:13509"/>
        <dbReference type="ChEBI" id="CHEBI:15378"/>
        <dbReference type="ChEBI" id="CHEBI:33019"/>
        <dbReference type="ChEBI" id="CHEBI:46398"/>
        <dbReference type="ChEBI" id="CHEBI:57705"/>
        <dbReference type="ChEBI" id="CHEBI:57776"/>
        <dbReference type="EC" id="2.7.7.23"/>
    </reaction>
</comment>
<accession>A0A1F6PC32</accession>
<dbReference type="PANTHER" id="PTHR43584:SF3">
    <property type="entry name" value="BIFUNCTIONAL PROTEIN GLMU"/>
    <property type="match status" value="1"/>
</dbReference>
<comment type="catalytic activity">
    <reaction evidence="6">
        <text>alpha-D-glucosamine 1-phosphate + acetyl-CoA = N-acetyl-alpha-D-glucosamine 1-phosphate + CoA + H(+)</text>
        <dbReference type="Rhea" id="RHEA:13725"/>
        <dbReference type="ChEBI" id="CHEBI:15378"/>
        <dbReference type="ChEBI" id="CHEBI:57287"/>
        <dbReference type="ChEBI" id="CHEBI:57288"/>
        <dbReference type="ChEBI" id="CHEBI:57776"/>
        <dbReference type="ChEBI" id="CHEBI:58516"/>
        <dbReference type="EC" id="2.3.1.157"/>
    </reaction>
</comment>
<comment type="similarity">
    <text evidence="2">In the N-terminal section; belongs to the N-acetylglucosamine-1-phosphate uridyltransferase family.</text>
</comment>
<evidence type="ECO:0000313" key="11">
    <source>
        <dbReference type="Proteomes" id="UP000178254"/>
    </source>
</evidence>
<evidence type="ECO:0000256" key="3">
    <source>
        <dbReference type="ARBA" id="ARBA00022679"/>
    </source>
</evidence>
<dbReference type="CDD" id="cd02540">
    <property type="entry name" value="GT2_GlmU_N_bac"/>
    <property type="match status" value="1"/>
</dbReference>
<name>A0A1F6PC32_9BACT</name>
<reference evidence="10 11" key="1">
    <citation type="journal article" date="2016" name="Nat. Commun.">
        <title>Thousands of microbial genomes shed light on interconnected biogeochemical processes in an aquifer system.</title>
        <authorList>
            <person name="Anantharaman K."/>
            <person name="Brown C.T."/>
            <person name="Hug L.A."/>
            <person name="Sharon I."/>
            <person name="Castelle C.J."/>
            <person name="Probst A.J."/>
            <person name="Thomas B.C."/>
            <person name="Singh A."/>
            <person name="Wilkins M.J."/>
            <person name="Karaoz U."/>
            <person name="Brodie E.L."/>
            <person name="Williams K.H."/>
            <person name="Hubbard S.S."/>
            <person name="Banfield J.F."/>
        </authorList>
    </citation>
    <scope>NUCLEOTIDE SEQUENCE [LARGE SCALE GENOMIC DNA]</scope>
</reference>
<keyword evidence="4" id="KW-0548">Nucleotidyltransferase</keyword>
<evidence type="ECO:0000313" key="10">
    <source>
        <dbReference type="EMBL" id="OGH93726.1"/>
    </source>
</evidence>
<evidence type="ECO:0000256" key="4">
    <source>
        <dbReference type="ARBA" id="ARBA00022695"/>
    </source>
</evidence>
<dbReference type="EMBL" id="MFRE01000022">
    <property type="protein sequence ID" value="OGH93726.1"/>
    <property type="molecule type" value="Genomic_DNA"/>
</dbReference>
<comment type="similarity">
    <text evidence="1">In the C-terminal section; belongs to the transferase hexapeptide repeat family.</text>
</comment>
<evidence type="ECO:0000256" key="5">
    <source>
        <dbReference type="ARBA" id="ARBA00023315"/>
    </source>
</evidence>
<dbReference type="InterPro" id="IPR029044">
    <property type="entry name" value="Nucleotide-diphossugar_trans"/>
</dbReference>
<dbReference type="Gene3D" id="3.90.550.10">
    <property type="entry name" value="Spore Coat Polysaccharide Biosynthesis Protein SpsA, Chain A"/>
    <property type="match status" value="1"/>
</dbReference>
<dbReference type="GO" id="GO:0019134">
    <property type="term" value="F:glucosamine-1-phosphate N-acetyltransferase activity"/>
    <property type="evidence" value="ECO:0007669"/>
    <property type="project" value="UniProtKB-EC"/>
</dbReference>
<protein>
    <recommendedName>
        <fullName evidence="9">MobA-like NTP transferase domain-containing protein</fullName>
    </recommendedName>
</protein>
<keyword evidence="5" id="KW-0012">Acyltransferase</keyword>
<dbReference type="AlphaFoldDB" id="A0A1F6PC32"/>
<dbReference type="InterPro" id="IPR050065">
    <property type="entry name" value="GlmU-like"/>
</dbReference>
<dbReference type="STRING" id="1798709.A2538_02475"/>